<name>A0A1M5XL17_9BACI</name>
<dbReference type="Proteomes" id="UP000184079">
    <property type="component" value="Unassembled WGS sequence"/>
</dbReference>
<dbReference type="InterPro" id="IPR013216">
    <property type="entry name" value="Methyltransf_11"/>
</dbReference>
<organism evidence="2 3">
    <name type="scientific">Virgibacillus chiguensis</name>
    <dbReference type="NCBI Taxonomy" id="411959"/>
    <lineage>
        <taxon>Bacteria</taxon>
        <taxon>Bacillati</taxon>
        <taxon>Bacillota</taxon>
        <taxon>Bacilli</taxon>
        <taxon>Bacillales</taxon>
        <taxon>Bacillaceae</taxon>
        <taxon>Virgibacillus</taxon>
    </lineage>
</organism>
<dbReference type="SUPFAM" id="SSF53335">
    <property type="entry name" value="S-adenosyl-L-methionine-dependent methyltransferases"/>
    <property type="match status" value="1"/>
</dbReference>
<keyword evidence="3" id="KW-1185">Reference proteome</keyword>
<dbReference type="PANTHER" id="PTHR43861">
    <property type="entry name" value="TRANS-ACONITATE 2-METHYLTRANSFERASE-RELATED"/>
    <property type="match status" value="1"/>
</dbReference>
<dbReference type="InterPro" id="IPR029063">
    <property type="entry name" value="SAM-dependent_MTases_sf"/>
</dbReference>
<reference evidence="3" key="1">
    <citation type="submission" date="2016-11" db="EMBL/GenBank/DDBJ databases">
        <authorList>
            <person name="Varghese N."/>
            <person name="Submissions S."/>
        </authorList>
    </citation>
    <scope>NUCLEOTIDE SEQUENCE [LARGE SCALE GENOMIC DNA]</scope>
    <source>
        <strain evidence="3">CGMCC 1.6496</strain>
    </source>
</reference>
<evidence type="ECO:0000259" key="1">
    <source>
        <dbReference type="Pfam" id="PF08241"/>
    </source>
</evidence>
<proteinExistence type="predicted"/>
<dbReference type="EMBL" id="FQXD01000029">
    <property type="protein sequence ID" value="SHI00352.1"/>
    <property type="molecule type" value="Genomic_DNA"/>
</dbReference>
<dbReference type="GO" id="GO:0032259">
    <property type="term" value="P:methylation"/>
    <property type="evidence" value="ECO:0007669"/>
    <property type="project" value="UniProtKB-KW"/>
</dbReference>
<evidence type="ECO:0000313" key="3">
    <source>
        <dbReference type="Proteomes" id="UP000184079"/>
    </source>
</evidence>
<keyword evidence="2" id="KW-0808">Transferase</keyword>
<gene>
    <name evidence="2" type="ORF">SAMN05421807_12910</name>
</gene>
<dbReference type="PANTHER" id="PTHR43861:SF1">
    <property type="entry name" value="TRANS-ACONITATE 2-METHYLTRANSFERASE"/>
    <property type="match status" value="1"/>
</dbReference>
<dbReference type="CDD" id="cd02440">
    <property type="entry name" value="AdoMet_MTases"/>
    <property type="match status" value="1"/>
</dbReference>
<dbReference type="Gene3D" id="3.40.50.150">
    <property type="entry name" value="Vaccinia Virus protein VP39"/>
    <property type="match status" value="1"/>
</dbReference>
<accession>A0A1M5XL17</accession>
<sequence>MLKKNIGAEEAINRWDSFAKSYAENHSEQGDLHKEVFLNPTLFSLLGPVNNKKILDAGCGEGYFSRLLAKSKAKVTAVDYSTKMLELAKHRTPVELPIEYHHGNCEDLHFLTNASFDIIVSNMVMQDLANIEKAFHEMYRLLVDGGTFIFSILHPCFVTPASGWEKDHRGNKLHWNVDQYFYEGVYKQRLGDDEKVLLFHRTLTTYMNTLLGIGFELEKIIEPKPSQEMLKKYPSFEEDFRCADFIVFKLKK</sequence>
<dbReference type="GO" id="GO:0008757">
    <property type="term" value="F:S-adenosylmethionine-dependent methyltransferase activity"/>
    <property type="evidence" value="ECO:0007669"/>
    <property type="project" value="InterPro"/>
</dbReference>
<dbReference type="AlphaFoldDB" id="A0A1M5XL17"/>
<keyword evidence="2" id="KW-0489">Methyltransferase</keyword>
<dbReference type="Pfam" id="PF08241">
    <property type="entry name" value="Methyltransf_11"/>
    <property type="match status" value="1"/>
</dbReference>
<feature type="domain" description="Methyltransferase type 11" evidence="1">
    <location>
        <begin position="55"/>
        <end position="150"/>
    </location>
</feature>
<protein>
    <submittedName>
        <fullName evidence="2">Methyltransferase domain-containing protein</fullName>
    </submittedName>
</protein>
<evidence type="ECO:0000313" key="2">
    <source>
        <dbReference type="EMBL" id="SHI00352.1"/>
    </source>
</evidence>